<reference evidence="1" key="1">
    <citation type="submission" date="2015-11" db="EMBL/GenBank/DDBJ databases">
        <title>De novo transcriptome assembly of four potential Pierce s Disease insect vectors from Arizona vineyards.</title>
        <authorList>
            <person name="Tassone E.E."/>
        </authorList>
    </citation>
    <scope>NUCLEOTIDE SEQUENCE</scope>
</reference>
<proteinExistence type="predicted"/>
<dbReference type="InterPro" id="IPR052709">
    <property type="entry name" value="Transposase-MT_Hybrid"/>
</dbReference>
<dbReference type="InterPro" id="IPR036397">
    <property type="entry name" value="RNaseH_sf"/>
</dbReference>
<accession>A0A1B6J229</accession>
<organism evidence="1">
    <name type="scientific">Homalodisca liturata</name>
    <dbReference type="NCBI Taxonomy" id="320908"/>
    <lineage>
        <taxon>Eukaryota</taxon>
        <taxon>Metazoa</taxon>
        <taxon>Ecdysozoa</taxon>
        <taxon>Arthropoda</taxon>
        <taxon>Hexapoda</taxon>
        <taxon>Insecta</taxon>
        <taxon>Pterygota</taxon>
        <taxon>Neoptera</taxon>
        <taxon>Paraneoptera</taxon>
        <taxon>Hemiptera</taxon>
        <taxon>Auchenorrhyncha</taxon>
        <taxon>Membracoidea</taxon>
        <taxon>Cicadellidae</taxon>
        <taxon>Cicadellinae</taxon>
        <taxon>Proconiini</taxon>
        <taxon>Homalodisca</taxon>
    </lineage>
</organism>
<dbReference type="AlphaFoldDB" id="A0A1B6J229"/>
<dbReference type="PANTHER" id="PTHR46060:SF1">
    <property type="entry name" value="MARINER MOS1 TRANSPOSASE-LIKE PROTEIN"/>
    <property type="match status" value="1"/>
</dbReference>
<sequence>MLLKLRHAAIQYRWRGLLSSSTSRQCARPHVVLGTQTKLDKIRCEELDHSQYSPDLAPSDFHVYPKLKDFLGGMHFENNYILKEIVTNWFLMVRWHSSLMMGSKS</sequence>
<dbReference type="Gene3D" id="3.30.420.10">
    <property type="entry name" value="Ribonuclease H-like superfamily/Ribonuclease H"/>
    <property type="match status" value="1"/>
</dbReference>
<name>A0A1B6J229_9HEMI</name>
<gene>
    <name evidence="1" type="ORF">g.11989</name>
</gene>
<protein>
    <submittedName>
        <fullName evidence="1">Uncharacterized protein</fullName>
    </submittedName>
</protein>
<dbReference type="PANTHER" id="PTHR46060">
    <property type="entry name" value="MARINER MOS1 TRANSPOSASE-LIKE PROTEIN"/>
    <property type="match status" value="1"/>
</dbReference>
<dbReference type="GO" id="GO:0003676">
    <property type="term" value="F:nucleic acid binding"/>
    <property type="evidence" value="ECO:0007669"/>
    <property type="project" value="InterPro"/>
</dbReference>
<evidence type="ECO:0000313" key="1">
    <source>
        <dbReference type="EMBL" id="JAS93235.1"/>
    </source>
</evidence>
<dbReference type="EMBL" id="GECU01014471">
    <property type="protein sequence ID" value="JAS93235.1"/>
    <property type="molecule type" value="Transcribed_RNA"/>
</dbReference>